<comment type="caution">
    <text evidence="1">The sequence shown here is derived from an EMBL/GenBank/DDBJ whole genome shotgun (WGS) entry which is preliminary data.</text>
</comment>
<protein>
    <submittedName>
        <fullName evidence="1">Uncharacterized protein</fullName>
    </submittedName>
</protein>
<dbReference type="Proteomes" id="UP000324800">
    <property type="component" value="Unassembled WGS sequence"/>
</dbReference>
<evidence type="ECO:0000313" key="2">
    <source>
        <dbReference type="Proteomes" id="UP000324800"/>
    </source>
</evidence>
<dbReference type="AlphaFoldDB" id="A0A5J4V643"/>
<dbReference type="EMBL" id="SNRW01009399">
    <property type="protein sequence ID" value="KAA6378067.1"/>
    <property type="molecule type" value="Genomic_DNA"/>
</dbReference>
<gene>
    <name evidence="1" type="ORF">EZS28_026403</name>
</gene>
<reference evidence="1 2" key="1">
    <citation type="submission" date="2019-03" db="EMBL/GenBank/DDBJ databases">
        <title>Single cell metagenomics reveals metabolic interactions within the superorganism composed of flagellate Streblomastix strix and complex community of Bacteroidetes bacteria on its surface.</title>
        <authorList>
            <person name="Treitli S.C."/>
            <person name="Kolisko M."/>
            <person name="Husnik F."/>
            <person name="Keeling P."/>
            <person name="Hampl V."/>
        </authorList>
    </citation>
    <scope>NUCLEOTIDE SEQUENCE [LARGE SCALE GENOMIC DNA]</scope>
    <source>
        <strain evidence="1">ST1C</strain>
    </source>
</reference>
<name>A0A5J4V643_9EUKA</name>
<proteinExistence type="predicted"/>
<accession>A0A5J4V643</accession>
<sequence length="236" mass="27470">MLTTDASSQGWGATLIYENQIELILYDCWSGKEIEMEINAKEIKTIHDVLLPFEQAIRKMQDQVIQICSYNITAVYKIVKWKANESLIVRIKHQQVHSRDYADRETICLKMEKFKRSVRDGTIGQRIYPSVEHFLATKKIAKKYKLYIHPPIPALNRILQKIKQDKAHEIIVAPIQTGQSWYTKLKNLSTKFLFLGSQEKILEIETRMKDKNQKFPTVNVGAFLLDLSQTQEDICL</sequence>
<evidence type="ECO:0000313" key="1">
    <source>
        <dbReference type="EMBL" id="KAA6378067.1"/>
    </source>
</evidence>
<organism evidence="1 2">
    <name type="scientific">Streblomastix strix</name>
    <dbReference type="NCBI Taxonomy" id="222440"/>
    <lineage>
        <taxon>Eukaryota</taxon>
        <taxon>Metamonada</taxon>
        <taxon>Preaxostyla</taxon>
        <taxon>Oxymonadida</taxon>
        <taxon>Streblomastigidae</taxon>
        <taxon>Streblomastix</taxon>
    </lineage>
</organism>